<dbReference type="Proteomes" id="UP001232063">
    <property type="component" value="Unassembled WGS sequence"/>
</dbReference>
<keyword evidence="4" id="KW-0004">4Fe-4S</keyword>
<dbReference type="PANTHER" id="PTHR43105">
    <property type="entry name" value="RESPIRATORY NITRATE REDUCTASE"/>
    <property type="match status" value="1"/>
</dbReference>
<proteinExistence type="inferred from homology"/>
<evidence type="ECO:0000256" key="1">
    <source>
        <dbReference type="ARBA" id="ARBA00001942"/>
    </source>
</evidence>
<keyword evidence="6" id="KW-0479">Metal-binding</keyword>
<keyword evidence="13" id="KW-1185">Reference proteome</keyword>
<evidence type="ECO:0000256" key="9">
    <source>
        <dbReference type="ARBA" id="ARBA00023014"/>
    </source>
</evidence>
<dbReference type="Pfam" id="PF00384">
    <property type="entry name" value="Molybdopterin"/>
    <property type="match status" value="1"/>
</dbReference>
<keyword evidence="9" id="KW-0411">Iron-sulfur</keyword>
<organism evidence="12 13">
    <name type="scientific">Xanthocytophaga agilis</name>
    <dbReference type="NCBI Taxonomy" id="3048010"/>
    <lineage>
        <taxon>Bacteria</taxon>
        <taxon>Pseudomonadati</taxon>
        <taxon>Bacteroidota</taxon>
        <taxon>Cytophagia</taxon>
        <taxon>Cytophagales</taxon>
        <taxon>Rhodocytophagaceae</taxon>
        <taxon>Xanthocytophaga</taxon>
    </lineage>
</organism>
<dbReference type="RefSeq" id="WP_314514309.1">
    <property type="nucleotide sequence ID" value="NZ_JASJOU010000009.1"/>
</dbReference>
<evidence type="ECO:0000313" key="12">
    <source>
        <dbReference type="EMBL" id="MDJ1503693.1"/>
    </source>
</evidence>
<keyword evidence="8" id="KW-0408">Iron</keyword>
<dbReference type="InterPro" id="IPR050123">
    <property type="entry name" value="Prok_molybdopt-oxidoreductase"/>
</dbReference>
<keyword evidence="7" id="KW-0560">Oxidoreductase</keyword>
<dbReference type="GO" id="GO:0016020">
    <property type="term" value="C:membrane"/>
    <property type="evidence" value="ECO:0007669"/>
    <property type="project" value="TreeGrafter"/>
</dbReference>
<evidence type="ECO:0000256" key="2">
    <source>
        <dbReference type="ARBA" id="ARBA00001966"/>
    </source>
</evidence>
<dbReference type="SUPFAM" id="SSF50692">
    <property type="entry name" value="ADC-like"/>
    <property type="match status" value="1"/>
</dbReference>
<evidence type="ECO:0000256" key="8">
    <source>
        <dbReference type="ARBA" id="ARBA00023004"/>
    </source>
</evidence>
<evidence type="ECO:0000259" key="10">
    <source>
        <dbReference type="Pfam" id="PF00384"/>
    </source>
</evidence>
<evidence type="ECO:0000256" key="5">
    <source>
        <dbReference type="ARBA" id="ARBA00022505"/>
    </source>
</evidence>
<comment type="caution">
    <text evidence="12">The sequence shown here is derived from an EMBL/GenBank/DDBJ whole genome shotgun (WGS) entry which is preliminary data.</text>
</comment>
<dbReference type="CDD" id="cd02767">
    <property type="entry name" value="MopB_ydeP"/>
    <property type="match status" value="1"/>
</dbReference>
<dbReference type="InterPro" id="IPR009010">
    <property type="entry name" value="Asp_de-COase-like_dom_sf"/>
</dbReference>
<comment type="cofactor">
    <cofactor evidence="2">
        <name>[4Fe-4S] cluster</name>
        <dbReference type="ChEBI" id="CHEBI:49883"/>
    </cofactor>
</comment>
<keyword evidence="5" id="KW-0500">Molybdenum</keyword>
<dbReference type="Pfam" id="PF01568">
    <property type="entry name" value="Molydop_binding"/>
    <property type="match status" value="1"/>
</dbReference>
<evidence type="ECO:0000259" key="11">
    <source>
        <dbReference type="Pfam" id="PF01568"/>
    </source>
</evidence>
<comment type="similarity">
    <text evidence="3">Belongs to the prokaryotic molybdopterin-containing oxidoreductase family.</text>
</comment>
<dbReference type="EMBL" id="JASJOU010000009">
    <property type="protein sequence ID" value="MDJ1503693.1"/>
    <property type="molecule type" value="Genomic_DNA"/>
</dbReference>
<dbReference type="AlphaFoldDB" id="A0AAE3RAE4"/>
<protein>
    <submittedName>
        <fullName evidence="12">FdhF/YdeP family oxidoreductase</fullName>
    </submittedName>
</protein>
<dbReference type="GO" id="GO:0043546">
    <property type="term" value="F:molybdopterin cofactor binding"/>
    <property type="evidence" value="ECO:0007669"/>
    <property type="project" value="InterPro"/>
</dbReference>
<accession>A0AAE3RAE4</accession>
<dbReference type="PANTHER" id="PTHR43105:SF4">
    <property type="entry name" value="PROTEIN YDEP"/>
    <property type="match status" value="1"/>
</dbReference>
<dbReference type="InterPro" id="IPR006656">
    <property type="entry name" value="Mopterin_OxRdtase"/>
</dbReference>
<gene>
    <name evidence="12" type="ORF">QNI22_23725</name>
</gene>
<dbReference type="NCBIfam" id="TIGR01701">
    <property type="entry name" value="Fdhalpha-like"/>
    <property type="match status" value="1"/>
</dbReference>
<dbReference type="InterPro" id="IPR010046">
    <property type="entry name" value="Mopterin_OxRdtse_a_bac"/>
</dbReference>
<dbReference type="CDD" id="cd02787">
    <property type="entry name" value="MopB_CT_ydeP"/>
    <property type="match status" value="1"/>
</dbReference>
<dbReference type="SUPFAM" id="SSF53706">
    <property type="entry name" value="Formate dehydrogenase/DMSO reductase, domains 1-3"/>
    <property type="match status" value="1"/>
</dbReference>
<dbReference type="GO" id="GO:0045333">
    <property type="term" value="P:cellular respiration"/>
    <property type="evidence" value="ECO:0007669"/>
    <property type="project" value="UniProtKB-ARBA"/>
</dbReference>
<dbReference type="Gene3D" id="2.40.40.20">
    <property type="match status" value="1"/>
</dbReference>
<evidence type="ECO:0000256" key="4">
    <source>
        <dbReference type="ARBA" id="ARBA00022485"/>
    </source>
</evidence>
<dbReference type="GO" id="GO:0008863">
    <property type="term" value="F:formate dehydrogenase (NAD+) activity"/>
    <property type="evidence" value="ECO:0007669"/>
    <property type="project" value="InterPro"/>
</dbReference>
<feature type="domain" description="Molybdopterin oxidoreductase" evidence="10">
    <location>
        <begin position="110"/>
        <end position="485"/>
    </location>
</feature>
<dbReference type="GO" id="GO:0051539">
    <property type="term" value="F:4 iron, 4 sulfur cluster binding"/>
    <property type="evidence" value="ECO:0007669"/>
    <property type="project" value="UniProtKB-KW"/>
</dbReference>
<evidence type="ECO:0000256" key="3">
    <source>
        <dbReference type="ARBA" id="ARBA00010312"/>
    </source>
</evidence>
<feature type="domain" description="Molybdopterin dinucleotide-binding" evidence="11">
    <location>
        <begin position="636"/>
        <end position="742"/>
    </location>
</feature>
<evidence type="ECO:0000313" key="13">
    <source>
        <dbReference type="Proteomes" id="UP001232063"/>
    </source>
</evidence>
<dbReference type="InterPro" id="IPR037951">
    <property type="entry name" value="MopB_CT_YdeP"/>
</dbReference>
<name>A0AAE3RAE4_9BACT</name>
<evidence type="ECO:0000256" key="7">
    <source>
        <dbReference type="ARBA" id="ARBA00023002"/>
    </source>
</evidence>
<dbReference type="GO" id="GO:0030151">
    <property type="term" value="F:molybdenum ion binding"/>
    <property type="evidence" value="ECO:0007669"/>
    <property type="project" value="InterPro"/>
</dbReference>
<dbReference type="InterPro" id="IPR041953">
    <property type="entry name" value="YdeP_MopB"/>
</dbReference>
<sequence length="753" mass="83491">MSTTNKPHPYKHPAGNFAALTTVLKRLSENKSLLTATPVLAKLNKHGGVDCPSCAWPDPKKTHFAEFCENGAKAIASETTKIRANADFFRKYTVSELYKKDGYWLEQQGRLTEPMWYNAATDHYEPISWQNAFQKIAQHLNKLPDPNQALFYTSGRASNESAFLFQLFAREYGTNNMPDCSNMCHEATSVALAEVVGVGKSTIELEDYEKADTIFIFGQNPGTNHPRMLTDLEKANQRGCNIIAVNPLKEAALESFIHPQHVTELLLQRSSKIATQYMQVHIGGDLSLIKGLIKYVLEAEAKQPGQIDREFIEQHTVGFEALKEDIENTSWGEILSQSGISREEIVKAAQTYLNSKNTIFCWCMGVTQNKHAVLTIQYLVNLALLKGNIGRPGAGLAPVRGHSNVQGNRTVGITDNPPKKLLEGIQKIFGFIPPAQKGYNTVEAMNAMYEGKAGVFIGLAGNFISATPDTAYSEAGMRKCDLTVHISTKPNHSHFVTGKEALILPCLGRTEIDVQNGISQQITVEDSNCMVHASEGHNKPASEHLKSECTIIAGMAQATLPQSKVSWDTLVKDYSLIRTKIAEVLPEFANYNQLIQQPGGFYLRPASSKRVWNTKSGKAQFTSGALPNLQLQPGQLTMATIRSHDQFNTTIYGLEDRYRNIHGERDVIFMHPEDMEQRGIQNFDRVDITSYAPDGSQRKVHNFKVVPYDIPKGCVATYYPEANPLVPVSSYADGSMTPSSKYVVVTVQKTLHS</sequence>
<dbReference type="PIRSF" id="PIRSF000144">
    <property type="entry name" value="CbbBc"/>
    <property type="match status" value="1"/>
</dbReference>
<dbReference type="InterPro" id="IPR006657">
    <property type="entry name" value="MoPterin_dinucl-bd_dom"/>
</dbReference>
<dbReference type="Gene3D" id="3.40.228.10">
    <property type="entry name" value="Dimethylsulfoxide Reductase, domain 2"/>
    <property type="match status" value="1"/>
</dbReference>
<comment type="cofactor">
    <cofactor evidence="1">
        <name>Mo-bis(molybdopterin guanine dinucleotide)</name>
        <dbReference type="ChEBI" id="CHEBI:60539"/>
    </cofactor>
</comment>
<evidence type="ECO:0000256" key="6">
    <source>
        <dbReference type="ARBA" id="ARBA00022723"/>
    </source>
</evidence>
<dbReference type="Gene3D" id="3.40.50.740">
    <property type="match status" value="1"/>
</dbReference>
<reference evidence="12" key="1">
    <citation type="submission" date="2023-05" db="EMBL/GenBank/DDBJ databases">
        <authorList>
            <person name="Zhang X."/>
        </authorList>
    </citation>
    <scope>NUCLEOTIDE SEQUENCE</scope>
    <source>
        <strain evidence="12">BD1B2-1</strain>
    </source>
</reference>